<dbReference type="AlphaFoldDB" id="A0A194V5Y6"/>
<feature type="transmembrane region" description="Helical" evidence="8">
    <location>
        <begin position="218"/>
        <end position="240"/>
    </location>
</feature>
<dbReference type="OrthoDB" id="5197598at2759"/>
<evidence type="ECO:0000256" key="9">
    <source>
        <dbReference type="SAM" id="MobiDB-lite"/>
    </source>
</evidence>
<name>A0A194V5Y6_CYTMA</name>
<feature type="transmembrane region" description="Helical" evidence="8">
    <location>
        <begin position="292"/>
        <end position="322"/>
    </location>
</feature>
<dbReference type="PANTHER" id="PTHR31611">
    <property type="entry name" value="HIGH-AFFINITY NICKEL TRANSPORT PROTEIN NIC1"/>
    <property type="match status" value="1"/>
</dbReference>
<organism evidence="10 11">
    <name type="scientific">Cytospora mali</name>
    <name type="common">Apple Valsa canker fungus</name>
    <name type="synonym">Valsa mali</name>
    <dbReference type="NCBI Taxonomy" id="578113"/>
    <lineage>
        <taxon>Eukaryota</taxon>
        <taxon>Fungi</taxon>
        <taxon>Dikarya</taxon>
        <taxon>Ascomycota</taxon>
        <taxon>Pezizomycotina</taxon>
        <taxon>Sordariomycetes</taxon>
        <taxon>Sordariomycetidae</taxon>
        <taxon>Diaporthales</taxon>
        <taxon>Cytosporaceae</taxon>
        <taxon>Cytospora</taxon>
    </lineage>
</organism>
<feature type="transmembrane region" description="Helical" evidence="8">
    <location>
        <begin position="138"/>
        <end position="159"/>
    </location>
</feature>
<feature type="transmembrane region" description="Helical" evidence="8">
    <location>
        <begin position="252"/>
        <end position="280"/>
    </location>
</feature>
<dbReference type="STRING" id="694573.A0A194V5Y6"/>
<keyword evidence="5 8" id="KW-0812">Transmembrane</keyword>
<dbReference type="PANTHER" id="PTHR31611:SF0">
    <property type="entry name" value="HIGH-AFFINITY NICKEL TRANSPORT PROTEIN NIC1"/>
    <property type="match status" value="1"/>
</dbReference>
<evidence type="ECO:0000256" key="1">
    <source>
        <dbReference type="ARBA" id="ARBA00004127"/>
    </source>
</evidence>
<feature type="transmembrane region" description="Helical" evidence="8">
    <location>
        <begin position="342"/>
        <end position="362"/>
    </location>
</feature>
<evidence type="ECO:0000256" key="6">
    <source>
        <dbReference type="ARBA" id="ARBA00022989"/>
    </source>
</evidence>
<dbReference type="GO" id="GO:0015099">
    <property type="term" value="F:nickel cation transmembrane transporter activity"/>
    <property type="evidence" value="ECO:0007669"/>
    <property type="project" value="UniProtKB-UniRule"/>
</dbReference>
<dbReference type="InterPro" id="IPR004688">
    <property type="entry name" value="Ni/Co_transpt"/>
</dbReference>
<dbReference type="EMBL" id="KN714727">
    <property type="protein sequence ID" value="KUI59251.1"/>
    <property type="molecule type" value="Genomic_DNA"/>
</dbReference>
<evidence type="ECO:0000256" key="2">
    <source>
        <dbReference type="ARBA" id="ARBA00010892"/>
    </source>
</evidence>
<evidence type="ECO:0000256" key="8">
    <source>
        <dbReference type="RuleBase" id="RU362101"/>
    </source>
</evidence>
<evidence type="ECO:0000313" key="10">
    <source>
        <dbReference type="EMBL" id="KUI59251.1"/>
    </source>
</evidence>
<evidence type="ECO:0000256" key="5">
    <source>
        <dbReference type="ARBA" id="ARBA00022692"/>
    </source>
</evidence>
<accession>A0A194V5Y6</accession>
<comment type="subcellular location">
    <subcellularLocation>
        <location evidence="8">Cell membrane</location>
        <topology evidence="8">Multi-pass membrane protein</topology>
    </subcellularLocation>
    <subcellularLocation>
        <location evidence="1">Endomembrane system</location>
        <topology evidence="1">Multi-pass membrane protein</topology>
    </subcellularLocation>
</comment>
<evidence type="ECO:0000256" key="4">
    <source>
        <dbReference type="ARBA" id="ARBA00022596"/>
    </source>
</evidence>
<feature type="region of interest" description="Disordered" evidence="9">
    <location>
        <begin position="380"/>
        <end position="399"/>
    </location>
</feature>
<protein>
    <recommendedName>
        <fullName evidence="8">Nickel/cobalt efflux system</fullName>
    </recommendedName>
</protein>
<evidence type="ECO:0000256" key="7">
    <source>
        <dbReference type="ARBA" id="ARBA00023136"/>
    </source>
</evidence>
<evidence type="ECO:0000313" key="11">
    <source>
        <dbReference type="Proteomes" id="UP000078576"/>
    </source>
</evidence>
<keyword evidence="11" id="KW-1185">Reference proteome</keyword>
<keyword evidence="7 8" id="KW-0472">Membrane</keyword>
<dbReference type="Proteomes" id="UP000078576">
    <property type="component" value="Unassembled WGS sequence"/>
</dbReference>
<reference evidence="11" key="1">
    <citation type="submission" date="2014-12" db="EMBL/GenBank/DDBJ databases">
        <title>Genome Sequence of Valsa Canker Pathogens Uncovers a Specific Adaption of Colonization on Woody Bark.</title>
        <authorList>
            <person name="Yin Z."/>
            <person name="Liu H."/>
            <person name="Gao X."/>
            <person name="Li Z."/>
            <person name="Song N."/>
            <person name="Ke X."/>
            <person name="Dai Q."/>
            <person name="Wu Y."/>
            <person name="Sun Y."/>
            <person name="Xu J.-R."/>
            <person name="Kang Z.K."/>
            <person name="Wang L."/>
            <person name="Huang L."/>
        </authorList>
    </citation>
    <scope>NUCLEOTIDE SEQUENCE [LARGE SCALE GENOMIC DNA]</scope>
    <source>
        <strain evidence="11">SXYL134</strain>
    </source>
</reference>
<dbReference type="GO" id="GO:0005886">
    <property type="term" value="C:plasma membrane"/>
    <property type="evidence" value="ECO:0007669"/>
    <property type="project" value="UniProtKB-SubCell"/>
</dbReference>
<keyword evidence="6 8" id="KW-1133">Transmembrane helix</keyword>
<gene>
    <name evidence="10" type="ORF">VP1G_06543</name>
</gene>
<dbReference type="GO" id="GO:0012505">
    <property type="term" value="C:endomembrane system"/>
    <property type="evidence" value="ECO:0007669"/>
    <property type="project" value="UniProtKB-SubCell"/>
</dbReference>
<keyword evidence="4" id="KW-0533">Nickel</keyword>
<dbReference type="Pfam" id="PF03824">
    <property type="entry name" value="NicO"/>
    <property type="match status" value="1"/>
</dbReference>
<comment type="similarity">
    <text evidence="2 8">Belongs to the NiCoT transporter (TC 2.A.52) family.</text>
</comment>
<feature type="transmembrane region" description="Helical" evidence="8">
    <location>
        <begin position="29"/>
        <end position="54"/>
    </location>
</feature>
<evidence type="ECO:0000256" key="3">
    <source>
        <dbReference type="ARBA" id="ARBA00022448"/>
    </source>
</evidence>
<proteinExistence type="inferred from homology"/>
<sequence>MPRFSWPRPDISFRSLPLPKPLRSLPPAVIWQILLLITINAIIWAAIGVVLHFFPLLISSAVLSYTLGMRHALDADHISAIDLMTRRLIAAGQRPVSVGTWFSLGHSTIVIITCIVVAATSGALRERFDGFQRVGNIIGTSVSAAFLLILCAGNTWVLYRLVKRLRVLLREQHQQISSSNEGGAEDETTGGQLTLEGAGFLANVFRKLFRIVDRPWKMYPLGVMFGLGFDTSSEIAILGIASVQGATGTSLWLILIFPVLFTAGMCLLDTTDGALMMALYTSKTFARDHIAILYYSIVLTGITIVVSAFIGIVQLLTLVLNVAEPEGDFWDGVGAIGDNFEIIGGSICGLFLVVGLGSVLIYGPWRRKMDRRGLLRVPVDGETEAGPESPINPQGQAVR</sequence>
<feature type="transmembrane region" description="Helical" evidence="8">
    <location>
        <begin position="96"/>
        <end position="118"/>
    </location>
</feature>
<keyword evidence="3 8" id="KW-0813">Transport</keyword>
<dbReference type="InterPro" id="IPR011541">
    <property type="entry name" value="Ni/Co_transpt_high_affinity"/>
</dbReference>